<evidence type="ECO:0000313" key="1">
    <source>
        <dbReference type="EMBL" id="VUX20084.1"/>
    </source>
</evidence>
<name>A0A564UKR3_9FIRM</name>
<proteinExistence type="predicted"/>
<accession>A0A564UKR3</accession>
<organism evidence="1 2">
    <name type="scientific">Faecalibacterium prausnitzii</name>
    <dbReference type="NCBI Taxonomy" id="853"/>
    <lineage>
        <taxon>Bacteria</taxon>
        <taxon>Bacillati</taxon>
        <taxon>Bacillota</taxon>
        <taxon>Clostridia</taxon>
        <taxon>Eubacteriales</taxon>
        <taxon>Oscillospiraceae</taxon>
        <taxon>Faecalibacterium</taxon>
    </lineage>
</organism>
<evidence type="ECO:0000313" key="2">
    <source>
        <dbReference type="Proteomes" id="UP000406184"/>
    </source>
</evidence>
<gene>
    <name evidence="1" type="ORF">FPPS064S07_01587</name>
</gene>
<keyword evidence="2" id="KW-1185">Reference proteome</keyword>
<sequence>MVQIVTDIIVAVVAQVIADRLCKWLDSCRKGQ</sequence>
<dbReference type="EMBL" id="CABHMY010000155">
    <property type="protein sequence ID" value="VUX20084.1"/>
    <property type="molecule type" value="Genomic_DNA"/>
</dbReference>
<dbReference type="AlphaFoldDB" id="A0A564UKR3"/>
<dbReference type="Proteomes" id="UP000406184">
    <property type="component" value="Unassembled WGS sequence"/>
</dbReference>
<reference evidence="1 2" key="1">
    <citation type="submission" date="2019-07" db="EMBL/GenBank/DDBJ databases">
        <authorList>
            <person name="Hibberd C M."/>
            <person name="Gehrig L. J."/>
            <person name="Chang H.-W."/>
            <person name="Venkatesh S."/>
        </authorList>
    </citation>
    <scope>NUCLEOTIDE SEQUENCE [LARGE SCALE GENOMIC DNA]</scope>
    <source>
        <strain evidence="1">Faecalibacterium_prausnitzii_JG_BgPS064</strain>
    </source>
</reference>
<protein>
    <submittedName>
        <fullName evidence="1">Uncharacterized protein</fullName>
    </submittedName>
</protein>